<accession>A0ABU3LAR3</accession>
<evidence type="ECO:0000313" key="2">
    <source>
        <dbReference type="EMBL" id="MDT7830830.1"/>
    </source>
</evidence>
<dbReference type="RefSeq" id="WP_349240091.1">
    <property type="nucleotide sequence ID" value="NZ_JAVTTO010000001.1"/>
</dbReference>
<dbReference type="InterPro" id="IPR017853">
    <property type="entry name" value="GH"/>
</dbReference>
<name>A0ABU3LAR3_9FLAO</name>
<dbReference type="Gene3D" id="2.60.120.430">
    <property type="entry name" value="Galactose-binding lectin"/>
    <property type="match status" value="1"/>
</dbReference>
<dbReference type="InterPro" id="IPR008979">
    <property type="entry name" value="Galactose-bd-like_sf"/>
</dbReference>
<protein>
    <submittedName>
        <fullName evidence="2">Glycoside hydrolase family 2 TIM barrel-domain containing protein</fullName>
    </submittedName>
</protein>
<dbReference type="Gene3D" id="3.20.20.80">
    <property type="entry name" value="Glycosidases"/>
    <property type="match status" value="1"/>
</dbReference>
<evidence type="ECO:0000259" key="1">
    <source>
        <dbReference type="Pfam" id="PF02836"/>
    </source>
</evidence>
<gene>
    <name evidence="2" type="ORF">RQM59_00470</name>
</gene>
<dbReference type="InterPro" id="IPR006103">
    <property type="entry name" value="Glyco_hydro_2_cat"/>
</dbReference>
<keyword evidence="2" id="KW-0378">Hydrolase</keyword>
<reference evidence="2 3" key="1">
    <citation type="submission" date="2023-09" db="EMBL/GenBank/DDBJ databases">
        <title>Novel taxa isolated from Blanes Bay.</title>
        <authorList>
            <person name="Rey-Velasco X."/>
            <person name="Lucena T."/>
        </authorList>
    </citation>
    <scope>NUCLEOTIDE SEQUENCE [LARGE SCALE GENOMIC DNA]</scope>
    <source>
        <strain evidence="2 3">S356</strain>
    </source>
</reference>
<sequence length="589" mass="66975">MSLGLFSQTAVKKTDKGWHLLVDGQPFDVKGATFGYENDVENYDTYFKDLQFLGVNTIRTWATGKNAKKLLDAAHAHGIKVMMGIWMRHGRPGMEDDDSFNYLEDEDGKKAMYANAISVVKQYKDHPAVLTWGIGNEVYLNMTTNPEKEAYSKLLERICSEIKKIDANHPITSVEAWTFGLEWWQKYVPSLDIYGLNSYGPGAGYLQAELDKKNIDKPYILTEFGVTGEWDIKQEKNGVKVEPSDQQKYNAIAKGYQNWIKNKPSCLGVYVFHYSSGNDFASPWLLMRHRDMNRPQYWATREAYTGKKPVNNVPVIKKFELSTSEAKSKTWISVSLEVNDSENDNFEVSFYYNQRTGSRKRRNQVLPLAFNGNYKDGFKIQLPQEDGPVKVYVNVKDSYNNVGIASTGIIVKDKKAKKKKYLVPKATLPFYIYKENKDLPYAASGYMGNYKKLSVDLDYKDDVHSGKTSIKIGYPERGGWYGIAFQDPANDWGSILGGYNIEGAKTFSFWAKANAWNVKATVGFGLIDQDKPFPDTAKKSIPIVIDKAWKKYTIKIKREDLSCIRSGFVLFSNGNGTPHEIYIDDIVFE</sequence>
<evidence type="ECO:0000313" key="3">
    <source>
        <dbReference type="Proteomes" id="UP001257277"/>
    </source>
</evidence>
<proteinExistence type="predicted"/>
<comment type="caution">
    <text evidence="2">The sequence shown here is derived from an EMBL/GenBank/DDBJ whole genome shotgun (WGS) entry which is preliminary data.</text>
</comment>
<dbReference type="SUPFAM" id="SSF49785">
    <property type="entry name" value="Galactose-binding domain-like"/>
    <property type="match status" value="1"/>
</dbReference>
<dbReference type="SUPFAM" id="SSF51445">
    <property type="entry name" value="(Trans)glycosidases"/>
    <property type="match status" value="1"/>
</dbReference>
<dbReference type="Proteomes" id="UP001257277">
    <property type="component" value="Unassembled WGS sequence"/>
</dbReference>
<dbReference type="Pfam" id="PF02836">
    <property type="entry name" value="Glyco_hydro_2_C"/>
    <property type="match status" value="1"/>
</dbReference>
<feature type="domain" description="Glycoside hydrolase family 2 catalytic" evidence="1">
    <location>
        <begin position="48"/>
        <end position="227"/>
    </location>
</feature>
<dbReference type="GO" id="GO:0016787">
    <property type="term" value="F:hydrolase activity"/>
    <property type="evidence" value="ECO:0007669"/>
    <property type="project" value="UniProtKB-KW"/>
</dbReference>
<dbReference type="EMBL" id="JAVTTO010000001">
    <property type="protein sequence ID" value="MDT7830830.1"/>
    <property type="molecule type" value="Genomic_DNA"/>
</dbReference>
<organism evidence="2 3">
    <name type="scientific">Asprobacillus argus</name>
    <dbReference type="NCBI Taxonomy" id="3076534"/>
    <lineage>
        <taxon>Bacteria</taxon>
        <taxon>Pseudomonadati</taxon>
        <taxon>Bacteroidota</taxon>
        <taxon>Flavobacteriia</taxon>
        <taxon>Flavobacteriales</taxon>
        <taxon>Flavobacteriaceae</taxon>
        <taxon>Asprobacillus</taxon>
    </lineage>
</organism>
<keyword evidence="3" id="KW-1185">Reference proteome</keyword>